<evidence type="ECO:0000259" key="10">
    <source>
        <dbReference type="PROSITE" id="PS51534"/>
    </source>
</evidence>
<dbReference type="PANTHER" id="PTHR15583:SF22">
    <property type="entry name" value="INTERLEUKIN-17 RECEPTOR A-LIKE"/>
    <property type="match status" value="1"/>
</dbReference>
<proteinExistence type="predicted"/>
<evidence type="ECO:0000256" key="4">
    <source>
        <dbReference type="ARBA" id="ARBA00022729"/>
    </source>
</evidence>
<evidence type="ECO:0000256" key="5">
    <source>
        <dbReference type="ARBA" id="ARBA00022989"/>
    </source>
</evidence>
<dbReference type="Gene3D" id="2.60.40.2150">
    <property type="entry name" value="Interleukin-17 receptor A/B, fibronectin-III-like domain 2"/>
    <property type="match status" value="1"/>
</dbReference>
<comment type="subcellular location">
    <subcellularLocation>
        <location evidence="1">Cell membrane</location>
        <topology evidence="1">Single-pass type I membrane protein</topology>
    </subcellularLocation>
</comment>
<dbReference type="InterPro" id="IPR039465">
    <property type="entry name" value="IL-17_rcpt-like"/>
</dbReference>
<feature type="signal peptide" evidence="9">
    <location>
        <begin position="1"/>
        <end position="20"/>
    </location>
</feature>
<dbReference type="PANTHER" id="PTHR15583">
    <property type="entry name" value="INTERLEUKIN-17 RECEPTOR"/>
    <property type="match status" value="1"/>
</dbReference>
<dbReference type="Gene3D" id="3.40.50.11530">
    <property type="match status" value="1"/>
</dbReference>
<feature type="chain" id="PRO_5017334575" description="SEFIR domain-containing protein" evidence="9">
    <location>
        <begin position="21"/>
        <end position="603"/>
    </location>
</feature>
<dbReference type="GO" id="GO:0005886">
    <property type="term" value="C:plasma membrane"/>
    <property type="evidence" value="ECO:0007669"/>
    <property type="project" value="UniProtKB-SubCell"/>
</dbReference>
<sequence>MSHFLFFCFCLSTGLTNSSGLDNRLDCKKPVRILCYINNLSSLIKRRIENEILKMATNIPLFLFTASIWALQGSQINIVDQTTNQSLCVQLSYTFEHSTKLHNENHKWTFSLDEVEVDFGHTYMVTVFNLPKPENGDNGKGKSIAIPRCDDKTIQQVRMCLENGSLWDHSMRTEVLTNGNIKMLSIVVTFKASQYSEKYRVSILNSGILCSKNVSKENATIVNVTFEFERWQLRQCEVSVQPFFRQCQNNCWSPKKTIDYCQYYPTRTYLIKAAVGLLLISICLACLLWRASHKDPLDTSSPTARDQPQVLQVKERKSVLIIHSLDHPLYKNIVLKLCAFLMNKCGTEVVLDLLDSSRLGVLGKIQWLDWHKEQIEKSSAKILILCSRGVQAKWRAMCGDKQVFMREDACSSVGDMLTPSLSLLVPHFIRSASFKKYIVAYFDGVSSEEDVPSPFNITVRYKLMKQFEEVFFRILDLEKHEPGIVKQVEGLSEDTYHLCPSGRALHDAIEAFRAYQMKHPRWFEEELLESSELEFEETSYEIYKNPPIYPSFKTDYVLHPVQVISHHVQTKDDFTADETKLYLSENLQMFSSVHFHPLIVQNL</sequence>
<reference evidence="11" key="1">
    <citation type="submission" date="2023-09" db="UniProtKB">
        <authorList>
            <consortium name="Ensembl"/>
        </authorList>
    </citation>
    <scope>IDENTIFICATION</scope>
</reference>
<dbReference type="Ensembl" id="ENSPNYT00000005784.1">
    <property type="protein sequence ID" value="ENSPNYP00000005640.1"/>
    <property type="gene ID" value="ENSPNYG00000004344.1"/>
</dbReference>
<dbReference type="InterPro" id="IPR043046">
    <property type="entry name" value="IL17RA/B_FnIII-like_2_sf"/>
</dbReference>
<dbReference type="InterPro" id="IPR013568">
    <property type="entry name" value="SEFIR_dom"/>
</dbReference>
<keyword evidence="8" id="KW-0325">Glycoprotein</keyword>
<keyword evidence="2" id="KW-1003">Cell membrane</keyword>
<evidence type="ECO:0000313" key="11">
    <source>
        <dbReference type="Ensembl" id="ENSPNYP00000005640.1"/>
    </source>
</evidence>
<evidence type="ECO:0000256" key="9">
    <source>
        <dbReference type="SAM" id="SignalP"/>
    </source>
</evidence>
<evidence type="ECO:0000256" key="6">
    <source>
        <dbReference type="ARBA" id="ARBA00023136"/>
    </source>
</evidence>
<keyword evidence="6" id="KW-0472">Membrane</keyword>
<feature type="domain" description="SEFIR" evidence="10">
    <location>
        <begin position="316"/>
        <end position="472"/>
    </location>
</feature>
<dbReference type="FunFam" id="3.40.50.11530:FF:000002">
    <property type="entry name" value="Interleukin 17 receptor A"/>
    <property type="match status" value="1"/>
</dbReference>
<keyword evidence="4 9" id="KW-0732">Signal</keyword>
<keyword evidence="3" id="KW-0812">Transmembrane</keyword>
<dbReference type="Pfam" id="PF16556">
    <property type="entry name" value="IL17R_fnIII_D1"/>
    <property type="match status" value="1"/>
</dbReference>
<evidence type="ECO:0000256" key="8">
    <source>
        <dbReference type="ARBA" id="ARBA00023180"/>
    </source>
</evidence>
<dbReference type="AlphaFoldDB" id="A0A3B4F4X0"/>
<dbReference type="InterPro" id="IPR038683">
    <property type="entry name" value="IL17RA/B_FnIII-like_1_sf"/>
</dbReference>
<evidence type="ECO:0000256" key="3">
    <source>
        <dbReference type="ARBA" id="ARBA00022692"/>
    </source>
</evidence>
<evidence type="ECO:0000256" key="7">
    <source>
        <dbReference type="ARBA" id="ARBA00023170"/>
    </source>
</evidence>
<keyword evidence="7" id="KW-0675">Receptor</keyword>
<dbReference type="PROSITE" id="PS51534">
    <property type="entry name" value="SEFIR"/>
    <property type="match status" value="1"/>
</dbReference>
<dbReference type="GeneTree" id="ENSGT00940000159018"/>
<keyword evidence="5" id="KW-1133">Transmembrane helix</keyword>
<protein>
    <recommendedName>
        <fullName evidence="10">SEFIR domain-containing protein</fullName>
    </recommendedName>
</protein>
<organism evidence="11">
    <name type="scientific">Pundamilia nyererei</name>
    <dbReference type="NCBI Taxonomy" id="303518"/>
    <lineage>
        <taxon>Eukaryota</taxon>
        <taxon>Metazoa</taxon>
        <taxon>Chordata</taxon>
        <taxon>Craniata</taxon>
        <taxon>Vertebrata</taxon>
        <taxon>Euteleostomi</taxon>
        <taxon>Actinopterygii</taxon>
        <taxon>Neopterygii</taxon>
        <taxon>Teleostei</taxon>
        <taxon>Neoteleostei</taxon>
        <taxon>Acanthomorphata</taxon>
        <taxon>Ovalentaria</taxon>
        <taxon>Cichlomorphae</taxon>
        <taxon>Cichliformes</taxon>
        <taxon>Cichlidae</taxon>
        <taxon>African cichlids</taxon>
        <taxon>Pseudocrenilabrinae</taxon>
        <taxon>Haplochromini</taxon>
        <taxon>Pundamilia</taxon>
    </lineage>
</organism>
<dbReference type="Pfam" id="PF08357">
    <property type="entry name" value="SEFIR"/>
    <property type="match status" value="1"/>
</dbReference>
<dbReference type="GO" id="GO:0030368">
    <property type="term" value="F:interleukin-17 receptor activity"/>
    <property type="evidence" value="ECO:0007669"/>
    <property type="project" value="InterPro"/>
</dbReference>
<evidence type="ECO:0000256" key="2">
    <source>
        <dbReference type="ARBA" id="ARBA00022475"/>
    </source>
</evidence>
<accession>A0A3B4F4X0</accession>
<dbReference type="Gene3D" id="2.60.40.2160">
    <property type="entry name" value="Interleukin-17 receptor A/B, fibronectin-III-like domain 1"/>
    <property type="match status" value="1"/>
</dbReference>
<dbReference type="STRING" id="303518.ENSPNYP00000005640"/>
<dbReference type="InterPro" id="IPR032356">
    <property type="entry name" value="IL17R_A/B_N"/>
</dbReference>
<evidence type="ECO:0000256" key="1">
    <source>
        <dbReference type="ARBA" id="ARBA00004251"/>
    </source>
</evidence>
<name>A0A3B4F4X0_9CICH</name>